<dbReference type="InterPro" id="IPR029030">
    <property type="entry name" value="Caspase-like_dom_sf"/>
</dbReference>
<evidence type="ECO:0000256" key="2">
    <source>
        <dbReference type="SAM" id="Phobius"/>
    </source>
</evidence>
<evidence type="ECO:0000313" key="4">
    <source>
        <dbReference type="EMBL" id="MFC4328510.1"/>
    </source>
</evidence>
<dbReference type="Proteomes" id="UP001595824">
    <property type="component" value="Unassembled WGS sequence"/>
</dbReference>
<dbReference type="Gene3D" id="3.40.50.410">
    <property type="entry name" value="von Willebrand factor, type A domain"/>
    <property type="match status" value="1"/>
</dbReference>
<dbReference type="Pfam" id="PF00656">
    <property type="entry name" value="Peptidase_C14"/>
    <property type="match status" value="1"/>
</dbReference>
<keyword evidence="2" id="KW-0472">Membrane</keyword>
<feature type="region of interest" description="Disordered" evidence="1">
    <location>
        <begin position="243"/>
        <end position="294"/>
    </location>
</feature>
<name>A0ABV8TD04_9ACTN</name>
<keyword evidence="5" id="KW-1185">Reference proteome</keyword>
<evidence type="ECO:0000313" key="5">
    <source>
        <dbReference type="Proteomes" id="UP001595824"/>
    </source>
</evidence>
<evidence type="ECO:0000259" key="3">
    <source>
        <dbReference type="Pfam" id="PF00656"/>
    </source>
</evidence>
<feature type="transmembrane region" description="Helical" evidence="2">
    <location>
        <begin position="346"/>
        <end position="370"/>
    </location>
</feature>
<organism evidence="4 5">
    <name type="scientific">Streptomyces andamanensis</name>
    <dbReference type="NCBI Taxonomy" id="1565035"/>
    <lineage>
        <taxon>Bacteria</taxon>
        <taxon>Bacillati</taxon>
        <taxon>Actinomycetota</taxon>
        <taxon>Actinomycetes</taxon>
        <taxon>Kitasatosporales</taxon>
        <taxon>Streptomycetaceae</taxon>
        <taxon>Streptomyces</taxon>
    </lineage>
</organism>
<dbReference type="SUPFAM" id="SSF53300">
    <property type="entry name" value="vWA-like"/>
    <property type="match status" value="1"/>
</dbReference>
<dbReference type="Gene3D" id="3.40.50.1460">
    <property type="match status" value="1"/>
</dbReference>
<feature type="transmembrane region" description="Helical" evidence="2">
    <location>
        <begin position="300"/>
        <end position="325"/>
    </location>
</feature>
<reference evidence="5" key="1">
    <citation type="journal article" date="2019" name="Int. J. Syst. Evol. Microbiol.">
        <title>The Global Catalogue of Microorganisms (GCM) 10K type strain sequencing project: providing services to taxonomists for standard genome sequencing and annotation.</title>
        <authorList>
            <consortium name="The Broad Institute Genomics Platform"/>
            <consortium name="The Broad Institute Genome Sequencing Center for Infectious Disease"/>
            <person name="Wu L."/>
            <person name="Ma J."/>
        </authorList>
    </citation>
    <scope>NUCLEOTIDE SEQUENCE [LARGE SCALE GENOMIC DNA]</scope>
    <source>
        <strain evidence="5">PCU 347</strain>
    </source>
</reference>
<sequence length="914" mass="95526">MGRFDPRGRVNRALLVGVSEYEHTKPAAWDGVAGQLPAVRHNVSRLRQALRGGVFADREITDCRSPTHDDFGEDLRRAAHEAEGLLLCYFAGHGAVPSAGNELFLQMRNARVVAGAQAVFPNATSFTEVLTVLAGSGAERIVVILDCCYAGNAAKVWHDFPGRHKILLLMSVQANRLIDAGDGTGPTPFTDELVRLLETGGDRSLLEVYGRVRARMLGAGRTTTQNDPWEPQLAAAPDTDVLLRSGSRPQHEPPPEPAPSPPPPPSPSPPPPPPVPESPPSPPGPREPSSGSGAGRVRRVLAGLLGAVGAARAVGALTGAAVRWLGRLGQSGQPGRRGWLGRLGRLGWWGRAGVAVALVLLLAGGGYVVASRFIGAGDATACRPPLELRVLTDPDLEPVVRTAADAYLGSGADDTGHGCRRTGITVYSAGAGAAVTALRRQTDAWQEPREEDTNPQRDIGPQPDVWIPASGTDVARVGTDRTERSFAELRPDAGPFAYSPVVLAVPRKLAGSRVEERTGLPLARLAARLRARDAAAAVLRADPEVTDSALLATVGLYGGGADPRAAEQGVRGTGPPAPTAADLLCALPADRAADARTAALVPEFLLVSGVGCAKNTRVPRSAEYPSDVPALTPTFVRVAWDGGDRDAAVRADAVDRFHSWLTGRDGLAAFAAAGFRSATGTGHPLLGAGPADTGVLSAAGPLPGAAARTAVDTALSRYRSANGPGRVLYLLDSSGSMHTRWPGPSGGPGILKQSLGGLGDEDEYGVWGVYDGPGGRHHDEVLAFGHHRRADAERGVDAAARVRDAESDPHAVLLDALDTMAGRGADDKRPQLIVYITDDEDDDRLTGQNLAQVLERARQRKVPVDMVSLVAGSCDRGRPAAAVAEASHGRCLDTADDLGTGLHDEVARVGTGED</sequence>
<dbReference type="InterPro" id="IPR036465">
    <property type="entry name" value="vWFA_dom_sf"/>
</dbReference>
<feature type="domain" description="Peptidase C14 caspase" evidence="3">
    <location>
        <begin position="12"/>
        <end position="217"/>
    </location>
</feature>
<feature type="compositionally biased region" description="Basic and acidic residues" evidence="1">
    <location>
        <begin position="441"/>
        <end position="455"/>
    </location>
</feature>
<keyword evidence="2" id="KW-0812">Transmembrane</keyword>
<dbReference type="InterPro" id="IPR011600">
    <property type="entry name" value="Pept_C14_caspase"/>
</dbReference>
<dbReference type="RefSeq" id="WP_381738762.1">
    <property type="nucleotide sequence ID" value="NZ_JBHSDP010000013.1"/>
</dbReference>
<protein>
    <submittedName>
        <fullName evidence="4">Caspase family protein</fullName>
    </submittedName>
</protein>
<accession>A0ABV8TD04</accession>
<comment type="caution">
    <text evidence="4">The sequence shown here is derived from an EMBL/GenBank/DDBJ whole genome shotgun (WGS) entry which is preliminary data.</text>
</comment>
<feature type="compositionally biased region" description="Pro residues" evidence="1">
    <location>
        <begin position="255"/>
        <end position="286"/>
    </location>
</feature>
<evidence type="ECO:0000256" key="1">
    <source>
        <dbReference type="SAM" id="MobiDB-lite"/>
    </source>
</evidence>
<dbReference type="SUPFAM" id="SSF52129">
    <property type="entry name" value="Caspase-like"/>
    <property type="match status" value="1"/>
</dbReference>
<gene>
    <name evidence="4" type="ORF">ACFPC0_11810</name>
</gene>
<dbReference type="EMBL" id="JBHSDP010000013">
    <property type="protein sequence ID" value="MFC4328510.1"/>
    <property type="molecule type" value="Genomic_DNA"/>
</dbReference>
<keyword evidence="2" id="KW-1133">Transmembrane helix</keyword>
<dbReference type="Pfam" id="PF13531">
    <property type="entry name" value="SBP_bac_11"/>
    <property type="match status" value="1"/>
</dbReference>
<feature type="region of interest" description="Disordered" evidence="1">
    <location>
        <begin position="441"/>
        <end position="469"/>
    </location>
</feature>
<proteinExistence type="predicted"/>